<dbReference type="InterPro" id="IPR026960">
    <property type="entry name" value="RVT-Znf"/>
</dbReference>
<name>A0AAV5ENK7_ELECO</name>
<reference evidence="2" key="2">
    <citation type="submission" date="2021-12" db="EMBL/GenBank/DDBJ databases">
        <title>Resequencing data analysis of finger millet.</title>
        <authorList>
            <person name="Hatakeyama M."/>
            <person name="Aluri S."/>
            <person name="Balachadran M.T."/>
            <person name="Sivarajan S.R."/>
            <person name="Poveda L."/>
            <person name="Shimizu-Inatsugi R."/>
            <person name="Schlapbach R."/>
            <person name="Sreeman S.M."/>
            <person name="Shimizu K.K."/>
        </authorList>
    </citation>
    <scope>NUCLEOTIDE SEQUENCE</scope>
</reference>
<dbReference type="Pfam" id="PF13966">
    <property type="entry name" value="zf-RVT"/>
    <property type="match status" value="1"/>
</dbReference>
<feature type="domain" description="Reverse transcriptase zinc-binding" evidence="1">
    <location>
        <begin position="1"/>
        <end position="65"/>
    </location>
</feature>
<gene>
    <name evidence="2" type="primary">gb11827</name>
    <name evidence="2" type="ORF">PR202_gb11827</name>
</gene>
<comment type="caution">
    <text evidence="2">The sequence shown here is derived from an EMBL/GenBank/DDBJ whole genome shotgun (WGS) entry which is preliminary data.</text>
</comment>
<accession>A0AAV5ENK7</accession>
<proteinExistence type="predicted"/>
<reference evidence="2" key="1">
    <citation type="journal article" date="2018" name="DNA Res.">
        <title>Multiple hybrid de novo genome assembly of finger millet, an orphan allotetraploid crop.</title>
        <authorList>
            <person name="Hatakeyama M."/>
            <person name="Aluri S."/>
            <person name="Balachadran M.T."/>
            <person name="Sivarajan S.R."/>
            <person name="Patrignani A."/>
            <person name="Gruter S."/>
            <person name="Poveda L."/>
            <person name="Shimizu-Inatsugi R."/>
            <person name="Baeten J."/>
            <person name="Francoijs K.J."/>
            <person name="Nataraja K.N."/>
            <person name="Reddy Y.A.N."/>
            <person name="Phadnis S."/>
            <person name="Ravikumar R.L."/>
            <person name="Schlapbach R."/>
            <person name="Sreeman S.M."/>
            <person name="Shimizu K.K."/>
        </authorList>
    </citation>
    <scope>NUCLEOTIDE SEQUENCE</scope>
</reference>
<keyword evidence="3" id="KW-1185">Reference proteome</keyword>
<organism evidence="2 3">
    <name type="scientific">Eleusine coracana subsp. coracana</name>
    <dbReference type="NCBI Taxonomy" id="191504"/>
    <lineage>
        <taxon>Eukaryota</taxon>
        <taxon>Viridiplantae</taxon>
        <taxon>Streptophyta</taxon>
        <taxon>Embryophyta</taxon>
        <taxon>Tracheophyta</taxon>
        <taxon>Spermatophyta</taxon>
        <taxon>Magnoliopsida</taxon>
        <taxon>Liliopsida</taxon>
        <taxon>Poales</taxon>
        <taxon>Poaceae</taxon>
        <taxon>PACMAD clade</taxon>
        <taxon>Chloridoideae</taxon>
        <taxon>Cynodonteae</taxon>
        <taxon>Eleusininae</taxon>
        <taxon>Eleusine</taxon>
    </lineage>
</organism>
<dbReference type="EMBL" id="BQKI01000076">
    <property type="protein sequence ID" value="GJN24109.1"/>
    <property type="molecule type" value="Genomic_DNA"/>
</dbReference>
<sequence length="105" mass="12923">MWKSCCRSRLKFFFWLLLRDRINTRNLLRRKNRTLESYSCALCDQNMEETLFHLFFECSFTQQCWLFLDIQWSTDLQPDAMLLQARQHFNSKIFREVLIIACWTI</sequence>
<evidence type="ECO:0000259" key="1">
    <source>
        <dbReference type="Pfam" id="PF13966"/>
    </source>
</evidence>
<dbReference type="AlphaFoldDB" id="A0AAV5ENK7"/>
<evidence type="ECO:0000313" key="3">
    <source>
        <dbReference type="Proteomes" id="UP001054889"/>
    </source>
</evidence>
<dbReference type="Proteomes" id="UP001054889">
    <property type="component" value="Unassembled WGS sequence"/>
</dbReference>
<evidence type="ECO:0000313" key="2">
    <source>
        <dbReference type="EMBL" id="GJN24109.1"/>
    </source>
</evidence>
<protein>
    <recommendedName>
        <fullName evidence="1">Reverse transcriptase zinc-binding domain-containing protein</fullName>
    </recommendedName>
</protein>